<dbReference type="InParanoid" id="A0A067QPA4"/>
<dbReference type="PANTHER" id="PTHR15350:SF2">
    <property type="entry name" value="EUKARYOTIC TRANSLATION INITIATION FACTOR 3 SUBUNIT M"/>
    <property type="match status" value="1"/>
</dbReference>
<comment type="similarity">
    <text evidence="1">Belongs to the CSN7/EIF3M family. CSN7 subfamily.</text>
</comment>
<dbReference type="PANTHER" id="PTHR15350">
    <property type="entry name" value="COP9 SIGNALOSOME COMPLEX SUBUNIT 7/DENDRITIC CELL PROTEIN GA17"/>
    <property type="match status" value="1"/>
</dbReference>
<dbReference type="HOGENOM" id="CLU_035254_3_0_1"/>
<comment type="subcellular location">
    <subcellularLocation>
        <location evidence="5">Cytoplasm</location>
    </subcellularLocation>
</comment>
<dbReference type="InterPro" id="IPR040750">
    <property type="entry name" value="eIF3m_C_helix"/>
</dbReference>
<proteinExistence type="inferred from homology"/>
<reference evidence="8" key="1">
    <citation type="journal article" date="2014" name="Proc. Natl. Acad. Sci. U.S.A.">
        <title>Extensive sampling of basidiomycete genomes demonstrates inadequacy of the white-rot/brown-rot paradigm for wood decay fungi.</title>
        <authorList>
            <person name="Riley R."/>
            <person name="Salamov A.A."/>
            <person name="Brown D.W."/>
            <person name="Nagy L.G."/>
            <person name="Floudas D."/>
            <person name="Held B.W."/>
            <person name="Levasseur A."/>
            <person name="Lombard V."/>
            <person name="Morin E."/>
            <person name="Otillar R."/>
            <person name="Lindquist E.A."/>
            <person name="Sun H."/>
            <person name="LaButti K.M."/>
            <person name="Schmutz J."/>
            <person name="Jabbour D."/>
            <person name="Luo H."/>
            <person name="Baker S.E."/>
            <person name="Pisabarro A.G."/>
            <person name="Walton J.D."/>
            <person name="Blanchette R.A."/>
            <person name="Henrissat B."/>
            <person name="Martin F."/>
            <person name="Cullen D."/>
            <person name="Hibbett D.S."/>
            <person name="Grigoriev I.V."/>
        </authorList>
    </citation>
    <scope>NUCLEOTIDE SEQUENCE [LARGE SCALE GENOMIC DNA]</scope>
    <source>
        <strain evidence="8">MUCL 33604</strain>
    </source>
</reference>
<keyword evidence="3 5" id="KW-0396">Initiation factor</keyword>
<keyword evidence="4 5" id="KW-0648">Protein biosynthesis</keyword>
<evidence type="ECO:0000256" key="4">
    <source>
        <dbReference type="ARBA" id="ARBA00022917"/>
    </source>
</evidence>
<keyword evidence="8" id="KW-1185">Reference proteome</keyword>
<dbReference type="EMBL" id="KL197709">
    <property type="protein sequence ID" value="KDQ64446.1"/>
    <property type="molecule type" value="Genomic_DNA"/>
</dbReference>
<accession>A0A067QPA4</accession>
<dbReference type="GO" id="GO:0016282">
    <property type="term" value="C:eukaryotic 43S preinitiation complex"/>
    <property type="evidence" value="ECO:0007669"/>
    <property type="project" value="UniProtKB-UniRule"/>
</dbReference>
<gene>
    <name evidence="7" type="ORF">JAAARDRAFT_28075</name>
</gene>
<dbReference type="Pfam" id="PF18005">
    <property type="entry name" value="eIF3m_C_helix"/>
    <property type="match status" value="1"/>
</dbReference>
<dbReference type="OrthoDB" id="10267031at2759"/>
<dbReference type="GO" id="GO:0001732">
    <property type="term" value="P:formation of cytoplasmic translation initiation complex"/>
    <property type="evidence" value="ECO:0007669"/>
    <property type="project" value="UniProtKB-UniRule"/>
</dbReference>
<evidence type="ECO:0000313" key="7">
    <source>
        <dbReference type="EMBL" id="KDQ64446.1"/>
    </source>
</evidence>
<feature type="domain" description="PCI" evidence="6">
    <location>
        <begin position="202"/>
        <end position="365"/>
    </location>
</feature>
<dbReference type="GO" id="GO:0071541">
    <property type="term" value="C:eukaryotic translation initiation factor 3 complex, eIF3m"/>
    <property type="evidence" value="ECO:0007669"/>
    <property type="project" value="UniProtKB-UniRule"/>
</dbReference>
<evidence type="ECO:0000259" key="6">
    <source>
        <dbReference type="PROSITE" id="PS50250"/>
    </source>
</evidence>
<sequence>MSEADIVSVFAEGTFEEQIQELVNYLTRGRSDEERLAFIQPFQDALRTPEGGKPLGEDVERKRKIFAMVLAEVKGLGDGSEKEIEGFFNLLYAHLLTLYPVGSAETRTHVVTLLKTISLSPSGTPSKYRILSNLFNGIPRKSPLRLPVYNTLLEIAVSHDELDVLHISRSDVEKWTSEWDITPEEKSKFLKSIADAFAKAGQLETAYEYSLSYVRSLPSSSPDAQSAAVEAISTALRLPTIFDFDPLFKLDAVIASKSHELFSLLQVFLNGGLPEFNAWTESHPDALGKYGLEKAQLERKIRLLSLASLGFENIGRDLPYSKVAAALQVDLPDVEKWVIDVIRAGLLSGKLSQTSKTLHITRSTSRTFERAQWEALENRLLAWKTGLAGVLEVVAAAEQQNAPQVVPTAGAVDVSVQTATG</sequence>
<dbReference type="FunCoup" id="A0A067QPA4">
    <property type="interactions" value="657"/>
</dbReference>
<dbReference type="Pfam" id="PF01399">
    <property type="entry name" value="PCI"/>
    <property type="match status" value="1"/>
</dbReference>
<evidence type="ECO:0000256" key="2">
    <source>
        <dbReference type="ARBA" id="ARBA00022490"/>
    </source>
</evidence>
<dbReference type="GO" id="GO:0033290">
    <property type="term" value="C:eukaryotic 48S preinitiation complex"/>
    <property type="evidence" value="ECO:0007669"/>
    <property type="project" value="UniProtKB-UniRule"/>
</dbReference>
<comment type="function">
    <text evidence="5">Component of the eukaryotic translation initiation factor 3 (eIF-3) complex, which is involved in protein synthesis of a specialized repertoire of mRNAs and, together with other initiation factors, stimulates binding of mRNA and methionyl-tRNAi to the 40S ribosome. The eIF-3 complex specifically targets and initiates translation of a subset of mRNAs involved in cell proliferation.</text>
</comment>
<keyword evidence="2 5" id="KW-0963">Cytoplasm</keyword>
<dbReference type="InterPro" id="IPR000717">
    <property type="entry name" value="PCI_dom"/>
</dbReference>
<organism evidence="7 8">
    <name type="scientific">Jaapia argillacea MUCL 33604</name>
    <dbReference type="NCBI Taxonomy" id="933084"/>
    <lineage>
        <taxon>Eukaryota</taxon>
        <taxon>Fungi</taxon>
        <taxon>Dikarya</taxon>
        <taxon>Basidiomycota</taxon>
        <taxon>Agaricomycotina</taxon>
        <taxon>Agaricomycetes</taxon>
        <taxon>Agaricomycetidae</taxon>
        <taxon>Jaapiales</taxon>
        <taxon>Jaapiaceae</taxon>
        <taxon>Jaapia</taxon>
    </lineage>
</organism>
<evidence type="ECO:0000256" key="5">
    <source>
        <dbReference type="HAMAP-Rule" id="MF_03012"/>
    </source>
</evidence>
<dbReference type="GO" id="GO:0003743">
    <property type="term" value="F:translation initiation factor activity"/>
    <property type="evidence" value="ECO:0007669"/>
    <property type="project" value="UniProtKB-UniRule"/>
</dbReference>
<dbReference type="STRING" id="933084.A0A067QPA4"/>
<protein>
    <recommendedName>
        <fullName evidence="5">Eukaryotic translation initiation factor 3 subunit M</fullName>
        <shortName evidence="5">eIF3m</shortName>
    </recommendedName>
</protein>
<dbReference type="InterPro" id="IPR045237">
    <property type="entry name" value="COPS7/eIF3m"/>
</dbReference>
<dbReference type="InterPro" id="IPR027528">
    <property type="entry name" value="eIF3m"/>
</dbReference>
<comment type="subunit">
    <text evidence="5">Component of the eukaryotic translation initiation factor 3 (eIF-3) complex.</text>
</comment>
<dbReference type="HAMAP" id="MF_03012">
    <property type="entry name" value="eIF3m"/>
    <property type="match status" value="1"/>
</dbReference>
<evidence type="ECO:0000256" key="3">
    <source>
        <dbReference type="ARBA" id="ARBA00022540"/>
    </source>
</evidence>
<dbReference type="SMART" id="SM00088">
    <property type="entry name" value="PINT"/>
    <property type="match status" value="1"/>
</dbReference>
<dbReference type="Proteomes" id="UP000027265">
    <property type="component" value="Unassembled WGS sequence"/>
</dbReference>
<dbReference type="AlphaFoldDB" id="A0A067QPA4"/>
<comment type="similarity">
    <text evidence="5">Belongs to the eIF-3 subunit M family.</text>
</comment>
<evidence type="ECO:0000256" key="1">
    <source>
        <dbReference type="ARBA" id="ARBA00008482"/>
    </source>
</evidence>
<name>A0A067QPA4_9AGAM</name>
<evidence type="ECO:0000313" key="8">
    <source>
        <dbReference type="Proteomes" id="UP000027265"/>
    </source>
</evidence>
<dbReference type="PROSITE" id="PS50250">
    <property type="entry name" value="PCI"/>
    <property type="match status" value="1"/>
</dbReference>